<dbReference type="PANTHER" id="PTHR46406:SF1">
    <property type="entry name" value="NITRIC OXIDE-ASSOCIATED PROTEIN 1"/>
    <property type="match status" value="1"/>
</dbReference>
<dbReference type="EMBL" id="MKHE01000006">
    <property type="protein sequence ID" value="OWK13672.1"/>
    <property type="molecule type" value="Genomic_DNA"/>
</dbReference>
<feature type="compositionally biased region" description="Low complexity" evidence="1">
    <location>
        <begin position="38"/>
        <end position="60"/>
    </location>
</feature>
<dbReference type="SUPFAM" id="SSF52540">
    <property type="entry name" value="P-loop containing nucleoside triphosphate hydrolases"/>
    <property type="match status" value="1"/>
</dbReference>
<protein>
    <submittedName>
        <fullName evidence="2">NOA1</fullName>
    </submittedName>
</protein>
<feature type="region of interest" description="Disordered" evidence="1">
    <location>
        <begin position="1"/>
        <end position="64"/>
    </location>
</feature>
<evidence type="ECO:0000256" key="1">
    <source>
        <dbReference type="SAM" id="MobiDB-lite"/>
    </source>
</evidence>
<evidence type="ECO:0000313" key="3">
    <source>
        <dbReference type="Proteomes" id="UP000242450"/>
    </source>
</evidence>
<feature type="non-terminal residue" evidence="2">
    <location>
        <position position="299"/>
    </location>
</feature>
<organism evidence="2 3">
    <name type="scientific">Cervus elaphus hippelaphus</name>
    <name type="common">European red deer</name>
    <dbReference type="NCBI Taxonomy" id="46360"/>
    <lineage>
        <taxon>Eukaryota</taxon>
        <taxon>Metazoa</taxon>
        <taxon>Chordata</taxon>
        <taxon>Craniata</taxon>
        <taxon>Vertebrata</taxon>
        <taxon>Euteleostomi</taxon>
        <taxon>Mammalia</taxon>
        <taxon>Eutheria</taxon>
        <taxon>Laurasiatheria</taxon>
        <taxon>Artiodactyla</taxon>
        <taxon>Ruminantia</taxon>
        <taxon>Pecora</taxon>
        <taxon>Cervidae</taxon>
        <taxon>Cervinae</taxon>
        <taxon>Cervus</taxon>
    </lineage>
</organism>
<accession>A0A212D639</accession>
<comment type="caution">
    <text evidence="2">The sequence shown here is derived from an EMBL/GenBank/DDBJ whole genome shotgun (WGS) entry which is preliminary data.</text>
</comment>
<dbReference type="OrthoDB" id="1696305at2759"/>
<proteinExistence type="predicted"/>
<dbReference type="InterPro" id="IPR027417">
    <property type="entry name" value="P-loop_NTPase"/>
</dbReference>
<gene>
    <name evidence="2" type="ORF">Celaphus_00017480</name>
</gene>
<name>A0A212D639_CEREH</name>
<dbReference type="Gene3D" id="3.40.50.300">
    <property type="entry name" value="P-loop containing nucleotide triphosphate hydrolases"/>
    <property type="match status" value="1"/>
</dbReference>
<reference evidence="2 3" key="1">
    <citation type="journal article" date="2018" name="Mol. Genet. Genomics">
        <title>The red deer Cervus elaphus genome CerEla1.0: sequencing, annotating, genes, and chromosomes.</title>
        <authorList>
            <person name="Bana N.A."/>
            <person name="Nyiri A."/>
            <person name="Nagy J."/>
            <person name="Frank K."/>
            <person name="Nagy T."/>
            <person name="Steger V."/>
            <person name="Schiller M."/>
            <person name="Lakatos P."/>
            <person name="Sugar L."/>
            <person name="Horn P."/>
            <person name="Barta E."/>
            <person name="Orosz L."/>
        </authorList>
    </citation>
    <scope>NUCLEOTIDE SEQUENCE [LARGE SCALE GENOMIC DNA]</scope>
    <source>
        <strain evidence="2">Hungarian</strain>
    </source>
</reference>
<dbReference type="Proteomes" id="UP000242450">
    <property type="component" value="Chromosome 6"/>
</dbReference>
<sequence length="299" mass="30543">MMLPAPSRADCSAASCGNPLPLERATASGRRSSRRRAANSSSRPPAGLGRGLPRGATATGGIPGGADLEESFLFPECVQGFGAGTDPPRPAAEAAAAAGGGGATAAAARGGEAAAEVTGWPAGAPGPCASTAECWCITGAPCAFRTLPTTSSDSRSDCGMTIGAGLLPPRGYRRPQHLSGDRPWDGEDNANLPSEIRKVLRDVRLISAKISVLQSSWRCRGDVYLVGATNAGKSTVFTTLLESDYCIAKGAEAIDRAATSPWPGKPVSLVYSCGFQLSSCFVGQGGYYISEAHGSYATE</sequence>
<dbReference type="PANTHER" id="PTHR46406">
    <property type="entry name" value="NITRIC OXIDE-ASSOCIATED PROTEIN 1"/>
    <property type="match status" value="1"/>
</dbReference>
<keyword evidence="3" id="KW-1185">Reference proteome</keyword>
<dbReference type="AlphaFoldDB" id="A0A212D639"/>
<evidence type="ECO:0000313" key="2">
    <source>
        <dbReference type="EMBL" id="OWK13672.1"/>
    </source>
</evidence>
<dbReference type="InterPro" id="IPR052807">
    <property type="entry name" value="Mito_transl_resp_regulator"/>
</dbReference>